<proteinExistence type="predicted"/>
<evidence type="ECO:0000313" key="2">
    <source>
        <dbReference type="Proteomes" id="UP000825015"/>
    </source>
</evidence>
<sequence>MTDRLKQIRKRLSELAFLRFLDDNEEYYFEQLRLEKEYMEIKNKEG</sequence>
<name>A0ACA8R5T3_METAZ</name>
<organism evidence="1 2">
    <name type="scientific">Methanobrevibacter arboriphilus</name>
    <dbReference type="NCBI Taxonomy" id="39441"/>
    <lineage>
        <taxon>Archaea</taxon>
        <taxon>Methanobacteriati</taxon>
        <taxon>Methanobacteriota</taxon>
        <taxon>Methanomada group</taxon>
        <taxon>Methanobacteria</taxon>
        <taxon>Methanobacteriales</taxon>
        <taxon>Methanobacteriaceae</taxon>
        <taxon>Methanobrevibacter</taxon>
    </lineage>
</organism>
<dbReference type="EMBL" id="AP019779">
    <property type="protein sequence ID" value="BBL62444.1"/>
    <property type="molecule type" value="Genomic_DNA"/>
</dbReference>
<evidence type="ECO:0000313" key="1">
    <source>
        <dbReference type="EMBL" id="BBL62444.1"/>
    </source>
</evidence>
<keyword evidence="2" id="KW-1185">Reference proteome</keyword>
<protein>
    <submittedName>
        <fullName evidence="1">Uncharacterized protein</fullName>
    </submittedName>
</protein>
<reference evidence="1" key="1">
    <citation type="submission" date="2019-06" db="EMBL/GenBank/DDBJ databases">
        <title>Complete genome sequence of Methanobrevibacter arboriphilus strain SA.</title>
        <authorList>
            <person name="Asakawa S."/>
        </authorList>
    </citation>
    <scope>NUCLEOTIDE SEQUENCE</scope>
    <source>
        <strain evidence="1">SA</strain>
    </source>
</reference>
<dbReference type="Proteomes" id="UP000825015">
    <property type="component" value="Chromosome"/>
</dbReference>
<gene>
    <name evidence="1" type="ORF">MarbSA_14840</name>
</gene>
<accession>A0ACA8R5T3</accession>